<dbReference type="Proteomes" id="UP000799437">
    <property type="component" value="Unassembled WGS sequence"/>
</dbReference>
<dbReference type="Pfam" id="PF13649">
    <property type="entry name" value="Methyltransf_25"/>
    <property type="match status" value="1"/>
</dbReference>
<dbReference type="GeneID" id="54481746"/>
<gene>
    <name evidence="2" type="ORF">EJ05DRAFT_311533</name>
</gene>
<sequence>MAVTTKTGMAFLDQVYAMNNVDDCRSIYDKWASDYDADVNSETQNYVAPLLCAQAVLAASSADTLASATILDAGTGTGLTGVALAGLGARLIDGIDLSQGMLNIARKTGKFRNLDVADLSGPLAIKSETYDVVTCTGTFTHGHVGPDPAMAEFVRVLKSGGGLFVASVLDDIWVSGGYERVVRGLEREGRVEVVSTEKIDYRKAQGVKAVLLVVRKK</sequence>
<dbReference type="GO" id="GO:0010420">
    <property type="term" value="F:polyprenyldihydroxybenzoate methyltransferase activity"/>
    <property type="evidence" value="ECO:0007669"/>
    <property type="project" value="TreeGrafter"/>
</dbReference>
<dbReference type="GO" id="GO:0032259">
    <property type="term" value="P:methylation"/>
    <property type="evidence" value="ECO:0007669"/>
    <property type="project" value="UniProtKB-KW"/>
</dbReference>
<dbReference type="AlphaFoldDB" id="A0A6A6WFE1"/>
<dbReference type="PANTHER" id="PTHR43464:SF23">
    <property type="entry name" value="JUVENILE HORMONE ACID O-METHYLTRANSFERASE"/>
    <property type="match status" value="1"/>
</dbReference>
<proteinExistence type="predicted"/>
<dbReference type="Gene3D" id="3.40.50.150">
    <property type="entry name" value="Vaccinia Virus protein VP39"/>
    <property type="match status" value="1"/>
</dbReference>
<dbReference type="RefSeq" id="XP_033602282.1">
    <property type="nucleotide sequence ID" value="XM_033740692.1"/>
</dbReference>
<keyword evidence="2" id="KW-0489">Methyltransferase</keyword>
<dbReference type="SUPFAM" id="SSF53335">
    <property type="entry name" value="S-adenosyl-L-methionine-dependent methyltransferases"/>
    <property type="match status" value="1"/>
</dbReference>
<dbReference type="OrthoDB" id="66144at2759"/>
<dbReference type="InterPro" id="IPR041698">
    <property type="entry name" value="Methyltransf_25"/>
</dbReference>
<accession>A0A6A6WFE1</accession>
<dbReference type="CDD" id="cd02440">
    <property type="entry name" value="AdoMet_MTases"/>
    <property type="match status" value="1"/>
</dbReference>
<name>A0A6A6WFE1_9PEZI</name>
<dbReference type="EMBL" id="ML996569">
    <property type="protein sequence ID" value="KAF2759831.1"/>
    <property type="molecule type" value="Genomic_DNA"/>
</dbReference>
<organism evidence="2 3">
    <name type="scientific">Pseudovirgaria hyperparasitica</name>
    <dbReference type="NCBI Taxonomy" id="470096"/>
    <lineage>
        <taxon>Eukaryota</taxon>
        <taxon>Fungi</taxon>
        <taxon>Dikarya</taxon>
        <taxon>Ascomycota</taxon>
        <taxon>Pezizomycotina</taxon>
        <taxon>Dothideomycetes</taxon>
        <taxon>Dothideomycetes incertae sedis</taxon>
        <taxon>Acrospermales</taxon>
        <taxon>Acrospermaceae</taxon>
        <taxon>Pseudovirgaria</taxon>
    </lineage>
</organism>
<reference evidence="2" key="1">
    <citation type="journal article" date="2020" name="Stud. Mycol.">
        <title>101 Dothideomycetes genomes: a test case for predicting lifestyles and emergence of pathogens.</title>
        <authorList>
            <person name="Haridas S."/>
            <person name="Albert R."/>
            <person name="Binder M."/>
            <person name="Bloem J."/>
            <person name="Labutti K."/>
            <person name="Salamov A."/>
            <person name="Andreopoulos B."/>
            <person name="Baker S."/>
            <person name="Barry K."/>
            <person name="Bills G."/>
            <person name="Bluhm B."/>
            <person name="Cannon C."/>
            <person name="Castanera R."/>
            <person name="Culley D."/>
            <person name="Daum C."/>
            <person name="Ezra D."/>
            <person name="Gonzalez J."/>
            <person name="Henrissat B."/>
            <person name="Kuo A."/>
            <person name="Liang C."/>
            <person name="Lipzen A."/>
            <person name="Lutzoni F."/>
            <person name="Magnuson J."/>
            <person name="Mondo S."/>
            <person name="Nolan M."/>
            <person name="Ohm R."/>
            <person name="Pangilinan J."/>
            <person name="Park H.-J."/>
            <person name="Ramirez L."/>
            <person name="Alfaro M."/>
            <person name="Sun H."/>
            <person name="Tritt A."/>
            <person name="Yoshinaga Y."/>
            <person name="Zwiers L.-H."/>
            <person name="Turgeon B."/>
            <person name="Goodwin S."/>
            <person name="Spatafora J."/>
            <person name="Crous P."/>
            <person name="Grigoriev I."/>
        </authorList>
    </citation>
    <scope>NUCLEOTIDE SEQUENCE</scope>
    <source>
        <strain evidence="2">CBS 121739</strain>
    </source>
</reference>
<dbReference type="InterPro" id="IPR029063">
    <property type="entry name" value="SAM-dependent_MTases_sf"/>
</dbReference>
<keyword evidence="2" id="KW-0808">Transferase</keyword>
<keyword evidence="3" id="KW-1185">Reference proteome</keyword>
<protein>
    <submittedName>
        <fullName evidence="2">Methyltransferase domain-containing protein</fullName>
    </submittedName>
</protein>
<evidence type="ECO:0000259" key="1">
    <source>
        <dbReference type="Pfam" id="PF13649"/>
    </source>
</evidence>
<evidence type="ECO:0000313" key="3">
    <source>
        <dbReference type="Proteomes" id="UP000799437"/>
    </source>
</evidence>
<feature type="domain" description="Methyltransferase" evidence="1">
    <location>
        <begin position="70"/>
        <end position="161"/>
    </location>
</feature>
<evidence type="ECO:0000313" key="2">
    <source>
        <dbReference type="EMBL" id="KAF2759831.1"/>
    </source>
</evidence>
<dbReference type="PANTHER" id="PTHR43464">
    <property type="entry name" value="METHYLTRANSFERASE"/>
    <property type="match status" value="1"/>
</dbReference>